<dbReference type="Gene3D" id="3.30.470.20">
    <property type="entry name" value="ATP-grasp fold, B domain"/>
    <property type="match status" value="1"/>
</dbReference>
<name>A0A504Y621_FASGI</name>
<evidence type="ECO:0000256" key="4">
    <source>
        <dbReference type="ARBA" id="ARBA00022840"/>
    </source>
</evidence>
<dbReference type="GO" id="GO:0015631">
    <property type="term" value="F:tubulin binding"/>
    <property type="evidence" value="ECO:0007669"/>
    <property type="project" value="TreeGrafter"/>
</dbReference>
<comment type="caution">
    <text evidence="6">The sequence shown here is derived from an EMBL/GenBank/DDBJ whole genome shotgun (WGS) entry which is preliminary data.</text>
</comment>
<dbReference type="GO" id="GO:0036064">
    <property type="term" value="C:ciliary basal body"/>
    <property type="evidence" value="ECO:0007669"/>
    <property type="project" value="TreeGrafter"/>
</dbReference>
<dbReference type="Pfam" id="PF03133">
    <property type="entry name" value="TTL"/>
    <property type="match status" value="1"/>
</dbReference>
<evidence type="ECO:0000256" key="5">
    <source>
        <dbReference type="ARBA" id="ARBA00030445"/>
    </source>
</evidence>
<evidence type="ECO:0000256" key="1">
    <source>
        <dbReference type="ARBA" id="ARBA00006820"/>
    </source>
</evidence>
<dbReference type="STRING" id="46835.A0A504Y621"/>
<dbReference type="GO" id="GO:0070740">
    <property type="term" value="F:tubulin-glutamic acid ligase activity"/>
    <property type="evidence" value="ECO:0007669"/>
    <property type="project" value="TreeGrafter"/>
</dbReference>
<evidence type="ECO:0000313" key="6">
    <source>
        <dbReference type="EMBL" id="TPP56882.1"/>
    </source>
</evidence>
<dbReference type="GO" id="GO:0005524">
    <property type="term" value="F:ATP binding"/>
    <property type="evidence" value="ECO:0007669"/>
    <property type="project" value="UniProtKB-KW"/>
</dbReference>
<dbReference type="PANTHER" id="PTHR12241">
    <property type="entry name" value="TUBULIN POLYGLUTAMYLASE"/>
    <property type="match status" value="1"/>
</dbReference>
<proteinExistence type="inferred from homology"/>
<organism evidence="6 7">
    <name type="scientific">Fasciola gigantica</name>
    <name type="common">Giant liver fluke</name>
    <dbReference type="NCBI Taxonomy" id="46835"/>
    <lineage>
        <taxon>Eukaryota</taxon>
        <taxon>Metazoa</taxon>
        <taxon>Spiralia</taxon>
        <taxon>Lophotrochozoa</taxon>
        <taxon>Platyhelminthes</taxon>
        <taxon>Trematoda</taxon>
        <taxon>Digenea</taxon>
        <taxon>Plagiorchiida</taxon>
        <taxon>Echinostomata</taxon>
        <taxon>Echinostomatoidea</taxon>
        <taxon>Fasciolidae</taxon>
        <taxon>Fasciola</taxon>
    </lineage>
</organism>
<dbReference type="InterPro" id="IPR004344">
    <property type="entry name" value="TTL/TTLL_fam"/>
</dbReference>
<protein>
    <recommendedName>
        <fullName evidence="5">Tubulin--tyrosine ligase-like protein 9</fullName>
    </recommendedName>
</protein>
<dbReference type="SUPFAM" id="SSF56059">
    <property type="entry name" value="Glutathione synthetase ATP-binding domain-like"/>
    <property type="match status" value="1"/>
</dbReference>
<keyword evidence="3" id="KW-0547">Nucleotide-binding</keyword>
<accession>A0A504Y621</accession>
<dbReference type="OrthoDB" id="202825at2759"/>
<comment type="similarity">
    <text evidence="1">Belongs to the tubulin--tyrosine ligase family.</text>
</comment>
<reference evidence="6 7" key="1">
    <citation type="submission" date="2019-04" db="EMBL/GenBank/DDBJ databases">
        <title>Annotation for the trematode Fasciola gigantica.</title>
        <authorList>
            <person name="Choi Y.-J."/>
        </authorList>
    </citation>
    <scope>NUCLEOTIDE SEQUENCE [LARGE SCALE GENOMIC DNA]</scope>
    <source>
        <strain evidence="6">Uganda_cow_1</strain>
    </source>
</reference>
<evidence type="ECO:0000313" key="7">
    <source>
        <dbReference type="Proteomes" id="UP000316759"/>
    </source>
</evidence>
<evidence type="ECO:0000256" key="2">
    <source>
        <dbReference type="ARBA" id="ARBA00022598"/>
    </source>
</evidence>
<gene>
    <name evidence="6" type="ORF">FGIG_01613</name>
</gene>
<dbReference type="AlphaFoldDB" id="A0A504Y621"/>
<evidence type="ECO:0000256" key="3">
    <source>
        <dbReference type="ARBA" id="ARBA00022741"/>
    </source>
</evidence>
<dbReference type="Proteomes" id="UP000316759">
    <property type="component" value="Unassembled WGS sequence"/>
</dbReference>
<keyword evidence="7" id="KW-1185">Reference proteome</keyword>
<keyword evidence="4" id="KW-0067">ATP-binding</keyword>
<keyword evidence="2" id="KW-0436">Ligase</keyword>
<dbReference type="PROSITE" id="PS51221">
    <property type="entry name" value="TTL"/>
    <property type="match status" value="1"/>
</dbReference>
<dbReference type="EMBL" id="SUNJ01013961">
    <property type="protein sequence ID" value="TPP56882.1"/>
    <property type="molecule type" value="Genomic_DNA"/>
</dbReference>
<sequence>MSSTRKYRNIYDTKVTPGQQVGGRSNMRKGQSNAVRFKCTMNNTILDVLKGRGWQEVSREEDCDFYWCDPMAMKEMFDHGLPNNIIKICHFRNHFELTRKNMMVKNWKRLRRKFEKDFGKSEAQSIDFIPTTYELPMEYHMFIEEFRKSPGSVWIMKPVAKSQGRGIFLFRKLKDIEAWKRVGMASTEHQACGDMLNRELPETYVVSKYIDNPFLLCGRKFDLRVYVLVTSFNPLKVWVYRDGFARFSNTRFSLDSIDDQCILFDIDTRRDDVSACFQ</sequence>
<dbReference type="PANTHER" id="PTHR12241:SF39">
    <property type="entry name" value="TUBULIN POLYGLUTAMYLASE TTLL9-RELATED"/>
    <property type="match status" value="1"/>
</dbReference>
<dbReference type="GO" id="GO:0000226">
    <property type="term" value="P:microtubule cytoskeleton organization"/>
    <property type="evidence" value="ECO:0007669"/>
    <property type="project" value="TreeGrafter"/>
</dbReference>